<comment type="subcellular location">
    <subcellularLocation>
        <location evidence="1">Cell membrane</location>
        <topology evidence="1">Multi-pass membrane protein</topology>
    </subcellularLocation>
</comment>
<evidence type="ECO:0000313" key="7">
    <source>
        <dbReference type="EMBL" id="MDC8832422.1"/>
    </source>
</evidence>
<organism evidence="7 8">
    <name type="scientific">Alteromonas gilva</name>
    <dbReference type="NCBI Taxonomy" id="2987522"/>
    <lineage>
        <taxon>Bacteria</taxon>
        <taxon>Pseudomonadati</taxon>
        <taxon>Pseudomonadota</taxon>
        <taxon>Gammaproteobacteria</taxon>
        <taxon>Alteromonadales</taxon>
        <taxon>Alteromonadaceae</taxon>
        <taxon>Alteromonas/Salinimonas group</taxon>
        <taxon>Alteromonas</taxon>
    </lineage>
</organism>
<gene>
    <name evidence="7" type="primary">yjeH</name>
    <name evidence="7" type="ORF">OIK42_16825</name>
</gene>
<dbReference type="InterPro" id="IPR050367">
    <property type="entry name" value="APC_superfamily"/>
</dbReference>
<dbReference type="NCBIfam" id="NF008245">
    <property type="entry name" value="PRK11021.1"/>
    <property type="match status" value="1"/>
</dbReference>
<evidence type="ECO:0000313" key="8">
    <source>
        <dbReference type="Proteomes" id="UP001218788"/>
    </source>
</evidence>
<evidence type="ECO:0000256" key="1">
    <source>
        <dbReference type="ARBA" id="ARBA00004651"/>
    </source>
</evidence>
<dbReference type="InterPro" id="IPR002293">
    <property type="entry name" value="AA/rel_permease1"/>
</dbReference>
<feature type="transmembrane region" description="Helical" evidence="6">
    <location>
        <begin position="12"/>
        <end position="30"/>
    </location>
</feature>
<feature type="transmembrane region" description="Helical" evidence="6">
    <location>
        <begin position="339"/>
        <end position="362"/>
    </location>
</feature>
<feature type="transmembrane region" description="Helical" evidence="6">
    <location>
        <begin position="261"/>
        <end position="281"/>
    </location>
</feature>
<accession>A0ABT5L5U2</accession>
<keyword evidence="8" id="KW-1185">Reference proteome</keyword>
<dbReference type="Gene3D" id="1.20.1740.10">
    <property type="entry name" value="Amino acid/polyamine transporter I"/>
    <property type="match status" value="1"/>
</dbReference>
<name>A0ABT5L5U2_9ALTE</name>
<dbReference type="RefSeq" id="WP_273642245.1">
    <property type="nucleotide sequence ID" value="NZ_JAQQXP010000003.1"/>
</dbReference>
<proteinExistence type="predicted"/>
<feature type="transmembrane region" description="Helical" evidence="6">
    <location>
        <begin position="221"/>
        <end position="241"/>
    </location>
</feature>
<feature type="transmembrane region" description="Helical" evidence="6">
    <location>
        <begin position="374"/>
        <end position="403"/>
    </location>
</feature>
<evidence type="ECO:0000256" key="6">
    <source>
        <dbReference type="SAM" id="Phobius"/>
    </source>
</evidence>
<dbReference type="PANTHER" id="PTHR42770">
    <property type="entry name" value="AMINO ACID TRANSPORTER-RELATED"/>
    <property type="match status" value="1"/>
</dbReference>
<keyword evidence="4 6" id="KW-1133">Transmembrane helix</keyword>
<dbReference type="PANTHER" id="PTHR42770:SF13">
    <property type="entry name" value="L-METHIONINE_BRANCHED-CHAIN AMINO ACID EXPORTER YJEH"/>
    <property type="match status" value="1"/>
</dbReference>
<feature type="transmembrane region" description="Helical" evidence="6">
    <location>
        <begin position="117"/>
        <end position="137"/>
    </location>
</feature>
<feature type="transmembrane region" description="Helical" evidence="6">
    <location>
        <begin position="314"/>
        <end position="333"/>
    </location>
</feature>
<dbReference type="Proteomes" id="UP001218788">
    <property type="component" value="Unassembled WGS sequence"/>
</dbReference>
<evidence type="ECO:0000256" key="4">
    <source>
        <dbReference type="ARBA" id="ARBA00022989"/>
    </source>
</evidence>
<feature type="transmembrane region" description="Helical" evidence="6">
    <location>
        <begin position="42"/>
        <end position="66"/>
    </location>
</feature>
<dbReference type="EMBL" id="JAQQXP010000003">
    <property type="protein sequence ID" value="MDC8832422.1"/>
    <property type="molecule type" value="Genomic_DNA"/>
</dbReference>
<dbReference type="Pfam" id="PF13520">
    <property type="entry name" value="AA_permease_2"/>
    <property type="match status" value="1"/>
</dbReference>
<comment type="caution">
    <text evidence="7">The sequence shown here is derived from an EMBL/GenBank/DDBJ whole genome shotgun (WGS) entry which is preliminary data.</text>
</comment>
<protein>
    <submittedName>
        <fullName evidence="7">L-methionine/branched-chain amino acid transporter</fullName>
    </submittedName>
</protein>
<keyword evidence="3 6" id="KW-0812">Transmembrane</keyword>
<evidence type="ECO:0000256" key="5">
    <source>
        <dbReference type="ARBA" id="ARBA00023136"/>
    </source>
</evidence>
<feature type="transmembrane region" description="Helical" evidence="6">
    <location>
        <begin position="188"/>
        <end position="209"/>
    </location>
</feature>
<reference evidence="7 8" key="1">
    <citation type="submission" date="2022-10" db="EMBL/GenBank/DDBJ databases">
        <title>Alteromonas sp. chi3 Genome sequencing.</title>
        <authorList>
            <person name="Park S."/>
        </authorList>
    </citation>
    <scope>NUCLEOTIDE SEQUENCE [LARGE SCALE GENOMIC DNA]</scope>
    <source>
        <strain evidence="8">chi3</strain>
    </source>
</reference>
<sequence length="415" mass="44431">MSSSQQKIGRWHGAGLLTTTLLGTSVFILPQMTVIVAGDWALLTWLLLTLAILPVALVFATLSARYPHAGGPAYFVEKAYGLTAGRTVGVLFLCVVPIGAPAAIIMTYWFVESLFQLSPAFSLPVQLAIIGLVWCLNFRGIQFSAALQLGLTLLITLVVLTLLGIGLLTPATPPELNTHTALNVSDMLSAMGLAFWSFLGIEALSHLAGDFREPEKDLIPAIMTGTLLVGGIYLGCTYLVTGTPESKLAMAAVFDQSVGGYGGYVIGVLGVLGGLATVNVYTASLSRLCWSLSQDGVLPAYFTTLNHYGIPQRALQTILAVISATLIFTHMSAYNLEDLIGWVNGVFVLIYLASMLAAYKLLSRRHRPQVCFSALFCGVIAVGLGSKMLYALGLFALCAPLLWLQQRRRKPNAVT</sequence>
<keyword evidence="2" id="KW-1003">Cell membrane</keyword>
<evidence type="ECO:0000256" key="3">
    <source>
        <dbReference type="ARBA" id="ARBA00022692"/>
    </source>
</evidence>
<feature type="transmembrane region" description="Helical" evidence="6">
    <location>
        <begin position="87"/>
        <end position="111"/>
    </location>
</feature>
<keyword evidence="5 6" id="KW-0472">Membrane</keyword>
<evidence type="ECO:0000256" key="2">
    <source>
        <dbReference type="ARBA" id="ARBA00022475"/>
    </source>
</evidence>
<feature type="transmembrane region" description="Helical" evidence="6">
    <location>
        <begin position="149"/>
        <end position="168"/>
    </location>
</feature>
<dbReference type="PIRSF" id="PIRSF006060">
    <property type="entry name" value="AA_transporter"/>
    <property type="match status" value="1"/>
</dbReference>